<feature type="transmembrane region" description="Helical" evidence="3">
    <location>
        <begin position="65"/>
        <end position="86"/>
    </location>
</feature>
<dbReference type="SUPFAM" id="SSF55073">
    <property type="entry name" value="Nucleotide cyclase"/>
    <property type="match status" value="1"/>
</dbReference>
<dbReference type="InterPro" id="IPR050469">
    <property type="entry name" value="Diguanylate_Cyclase"/>
</dbReference>
<keyword evidence="3" id="KW-1133">Transmembrane helix</keyword>
<dbReference type="InterPro" id="IPR000160">
    <property type="entry name" value="GGDEF_dom"/>
</dbReference>
<dbReference type="EMBL" id="JACIED010000001">
    <property type="protein sequence ID" value="MBB4006518.1"/>
    <property type="molecule type" value="Genomic_DNA"/>
</dbReference>
<dbReference type="GO" id="GO:0043709">
    <property type="term" value="P:cell adhesion involved in single-species biofilm formation"/>
    <property type="evidence" value="ECO:0007669"/>
    <property type="project" value="TreeGrafter"/>
</dbReference>
<comment type="catalytic activity">
    <reaction evidence="2">
        <text>2 GTP = 3',3'-c-di-GMP + 2 diphosphate</text>
        <dbReference type="Rhea" id="RHEA:24898"/>
        <dbReference type="ChEBI" id="CHEBI:33019"/>
        <dbReference type="ChEBI" id="CHEBI:37565"/>
        <dbReference type="ChEBI" id="CHEBI:58805"/>
        <dbReference type="EC" id="2.7.7.65"/>
    </reaction>
</comment>
<gene>
    <name evidence="5" type="ORF">GGQ71_000754</name>
</gene>
<organism evidence="5 6">
    <name type="scientific">Allorhizobium taibaishanense</name>
    <dbReference type="NCBI Taxonomy" id="887144"/>
    <lineage>
        <taxon>Bacteria</taxon>
        <taxon>Pseudomonadati</taxon>
        <taxon>Pseudomonadota</taxon>
        <taxon>Alphaproteobacteria</taxon>
        <taxon>Hyphomicrobiales</taxon>
        <taxon>Rhizobiaceae</taxon>
        <taxon>Rhizobium/Agrobacterium group</taxon>
        <taxon>Allorhizobium</taxon>
    </lineage>
</organism>
<dbReference type="PANTHER" id="PTHR45138:SF9">
    <property type="entry name" value="DIGUANYLATE CYCLASE DGCM-RELATED"/>
    <property type="match status" value="1"/>
</dbReference>
<dbReference type="SMART" id="SM00267">
    <property type="entry name" value="GGDEF"/>
    <property type="match status" value="1"/>
</dbReference>
<sequence length="272" mass="29987">MIRILKWLSLRQGFEDLSLRGNIFSFVMPLILSSVALSLAVQLVFLPAFWVFGLIRMPLGEAVKLSVAMTWLISGFVTTVNGVFVAREVRTLAIAKAKYEHLSRIDGLSGLLNRRAFAEAMEGALHDASLAIADLDRFKAINDVYGHSAGDFVIRAVAEIFSHFASAPHVSARLGGEEFGLIIHGGTLNQRLERIEAIRRAIENLRLQFDGKPISTTISIGVTEISLERRPEAVYAAADRALYRAKANGRNCIVHELLQDPLPLVPEIQPAF</sequence>
<dbReference type="CDD" id="cd01949">
    <property type="entry name" value="GGDEF"/>
    <property type="match status" value="1"/>
</dbReference>
<reference evidence="5 6" key="1">
    <citation type="submission" date="2020-08" db="EMBL/GenBank/DDBJ databases">
        <title>Genomic Encyclopedia of Type Strains, Phase IV (KMG-IV): sequencing the most valuable type-strain genomes for metagenomic binning, comparative biology and taxonomic classification.</title>
        <authorList>
            <person name="Goeker M."/>
        </authorList>
    </citation>
    <scope>NUCLEOTIDE SEQUENCE [LARGE SCALE GENOMIC DNA]</scope>
    <source>
        <strain evidence="5 6">DSM 100021</strain>
    </source>
</reference>
<dbReference type="NCBIfam" id="TIGR00254">
    <property type="entry name" value="GGDEF"/>
    <property type="match status" value="1"/>
</dbReference>
<comment type="caution">
    <text evidence="5">The sequence shown here is derived from an EMBL/GenBank/DDBJ whole genome shotgun (WGS) entry which is preliminary data.</text>
</comment>
<protein>
    <recommendedName>
        <fullName evidence="1">diguanylate cyclase</fullName>
        <ecNumber evidence="1">2.7.7.65</ecNumber>
    </recommendedName>
</protein>
<dbReference type="AlphaFoldDB" id="A0A7W6HJR2"/>
<keyword evidence="3" id="KW-0472">Membrane</keyword>
<dbReference type="Proteomes" id="UP000544107">
    <property type="component" value="Unassembled WGS sequence"/>
</dbReference>
<dbReference type="GO" id="GO:1902201">
    <property type="term" value="P:negative regulation of bacterial-type flagellum-dependent cell motility"/>
    <property type="evidence" value="ECO:0007669"/>
    <property type="project" value="TreeGrafter"/>
</dbReference>
<dbReference type="GO" id="GO:0052621">
    <property type="term" value="F:diguanylate cyclase activity"/>
    <property type="evidence" value="ECO:0007669"/>
    <property type="project" value="UniProtKB-EC"/>
</dbReference>
<dbReference type="InterPro" id="IPR029787">
    <property type="entry name" value="Nucleotide_cyclase"/>
</dbReference>
<dbReference type="GO" id="GO:0005886">
    <property type="term" value="C:plasma membrane"/>
    <property type="evidence" value="ECO:0007669"/>
    <property type="project" value="TreeGrafter"/>
</dbReference>
<evidence type="ECO:0000256" key="3">
    <source>
        <dbReference type="SAM" id="Phobius"/>
    </source>
</evidence>
<evidence type="ECO:0000313" key="6">
    <source>
        <dbReference type="Proteomes" id="UP000544107"/>
    </source>
</evidence>
<dbReference type="PROSITE" id="PS50887">
    <property type="entry name" value="GGDEF"/>
    <property type="match status" value="1"/>
</dbReference>
<dbReference type="PANTHER" id="PTHR45138">
    <property type="entry name" value="REGULATORY COMPONENTS OF SENSORY TRANSDUCTION SYSTEM"/>
    <property type="match status" value="1"/>
</dbReference>
<dbReference type="Gene3D" id="3.30.70.270">
    <property type="match status" value="1"/>
</dbReference>
<name>A0A7W6HJR2_9HYPH</name>
<dbReference type="Pfam" id="PF00990">
    <property type="entry name" value="GGDEF"/>
    <property type="match status" value="1"/>
</dbReference>
<dbReference type="RefSeq" id="WP_162843871.1">
    <property type="nucleotide sequence ID" value="NZ_JACIED010000001.1"/>
</dbReference>
<dbReference type="InterPro" id="IPR043128">
    <property type="entry name" value="Rev_trsase/Diguanyl_cyclase"/>
</dbReference>
<accession>A0A7W6HJR2</accession>
<keyword evidence="3" id="KW-0812">Transmembrane</keyword>
<evidence type="ECO:0000313" key="5">
    <source>
        <dbReference type="EMBL" id="MBB4006518.1"/>
    </source>
</evidence>
<dbReference type="EC" id="2.7.7.65" evidence="1"/>
<feature type="transmembrane region" description="Helical" evidence="3">
    <location>
        <begin position="21"/>
        <end position="45"/>
    </location>
</feature>
<proteinExistence type="predicted"/>
<evidence type="ECO:0000256" key="2">
    <source>
        <dbReference type="ARBA" id="ARBA00034247"/>
    </source>
</evidence>
<feature type="domain" description="GGDEF" evidence="4">
    <location>
        <begin position="126"/>
        <end position="258"/>
    </location>
</feature>
<evidence type="ECO:0000259" key="4">
    <source>
        <dbReference type="PROSITE" id="PS50887"/>
    </source>
</evidence>
<evidence type="ECO:0000256" key="1">
    <source>
        <dbReference type="ARBA" id="ARBA00012528"/>
    </source>
</evidence>